<proteinExistence type="predicted"/>
<reference evidence="2" key="2">
    <citation type="submission" date="2025-09" db="UniProtKB">
        <authorList>
            <consortium name="Ensembl"/>
        </authorList>
    </citation>
    <scope>IDENTIFICATION</scope>
</reference>
<reference evidence="2" key="1">
    <citation type="submission" date="2025-08" db="UniProtKB">
        <authorList>
            <consortium name="Ensembl"/>
        </authorList>
    </citation>
    <scope>IDENTIFICATION</scope>
</reference>
<dbReference type="Pfam" id="PF00692">
    <property type="entry name" value="dUTPase"/>
    <property type="match status" value="1"/>
</dbReference>
<organism evidence="2 3">
    <name type="scientific">Nothoprocta perdicaria</name>
    <name type="common">Chilean tinamou</name>
    <name type="synonym">Crypturus perdicarius</name>
    <dbReference type="NCBI Taxonomy" id="30464"/>
    <lineage>
        <taxon>Eukaryota</taxon>
        <taxon>Metazoa</taxon>
        <taxon>Chordata</taxon>
        <taxon>Craniata</taxon>
        <taxon>Vertebrata</taxon>
        <taxon>Euteleostomi</taxon>
        <taxon>Archelosauria</taxon>
        <taxon>Archosauria</taxon>
        <taxon>Dinosauria</taxon>
        <taxon>Saurischia</taxon>
        <taxon>Theropoda</taxon>
        <taxon>Coelurosauria</taxon>
        <taxon>Aves</taxon>
        <taxon>Palaeognathae</taxon>
        <taxon>Tinamiformes</taxon>
        <taxon>Tinamidae</taxon>
        <taxon>Nothoprocta</taxon>
    </lineage>
</organism>
<dbReference type="Ensembl" id="ENSNPET00000005758.1">
    <property type="protein sequence ID" value="ENSNPEP00000005617.1"/>
    <property type="gene ID" value="ENSNPEG00000004246.1"/>
</dbReference>
<sequence length="148" mass="16409">MLHVLTYSQPSGAKHCKGATGERKITRTNLEITPRAMAPSQAIPEAAGLDIYTPELTRINPNQMKGLVTAHSCLALKNVHVMGRVMGGEYQGEIQVNLFNKSKQDLVILSHDRIAHTDTASFKNVCEKRGSTSSHHHSWGQRVQIHQF</sequence>
<feature type="domain" description="dUTPase-like" evidence="1">
    <location>
        <begin position="61"/>
        <end position="115"/>
    </location>
</feature>
<evidence type="ECO:0000313" key="2">
    <source>
        <dbReference type="Ensembl" id="ENSNPEP00000005617.1"/>
    </source>
</evidence>
<evidence type="ECO:0000313" key="3">
    <source>
        <dbReference type="Proteomes" id="UP000694420"/>
    </source>
</evidence>
<dbReference type="AlphaFoldDB" id="A0A8C6YVZ3"/>
<keyword evidence="3" id="KW-1185">Reference proteome</keyword>
<dbReference type="Proteomes" id="UP000694420">
    <property type="component" value="Unplaced"/>
</dbReference>
<dbReference type="InterPro" id="IPR029054">
    <property type="entry name" value="dUTPase-like"/>
</dbReference>
<protein>
    <recommendedName>
        <fullName evidence="1">dUTPase-like domain-containing protein</fullName>
    </recommendedName>
</protein>
<dbReference type="Gene3D" id="2.70.40.10">
    <property type="match status" value="1"/>
</dbReference>
<dbReference type="SUPFAM" id="SSF51283">
    <property type="entry name" value="dUTPase-like"/>
    <property type="match status" value="1"/>
</dbReference>
<evidence type="ECO:0000259" key="1">
    <source>
        <dbReference type="Pfam" id="PF00692"/>
    </source>
</evidence>
<accession>A0A8C6YVZ3</accession>
<dbReference type="InterPro" id="IPR036157">
    <property type="entry name" value="dUTPase-like_sf"/>
</dbReference>
<name>A0A8C6YVZ3_NOTPE</name>